<reference evidence="1" key="2">
    <citation type="journal article" date="2024" name="Plant">
        <title>Genomic evolution and insights into agronomic trait innovations of Sesamum species.</title>
        <authorList>
            <person name="Miao H."/>
            <person name="Wang L."/>
            <person name="Qu L."/>
            <person name="Liu H."/>
            <person name="Sun Y."/>
            <person name="Le M."/>
            <person name="Wang Q."/>
            <person name="Wei S."/>
            <person name="Zheng Y."/>
            <person name="Lin W."/>
            <person name="Duan Y."/>
            <person name="Cao H."/>
            <person name="Xiong S."/>
            <person name="Wang X."/>
            <person name="Wei L."/>
            <person name="Li C."/>
            <person name="Ma Q."/>
            <person name="Ju M."/>
            <person name="Zhao R."/>
            <person name="Li G."/>
            <person name="Mu C."/>
            <person name="Tian Q."/>
            <person name="Mei H."/>
            <person name="Zhang T."/>
            <person name="Gao T."/>
            <person name="Zhang H."/>
        </authorList>
    </citation>
    <scope>NUCLEOTIDE SEQUENCE</scope>
    <source>
        <strain evidence="1">G02</strain>
    </source>
</reference>
<accession>A0AAW2JKQ9</accession>
<dbReference type="PANTHER" id="PTHR32278">
    <property type="entry name" value="F-BOX DOMAIN-CONTAINING PROTEIN"/>
    <property type="match status" value="1"/>
</dbReference>
<organism evidence="1">
    <name type="scientific">Sesamum radiatum</name>
    <name type="common">Black benniseed</name>
    <dbReference type="NCBI Taxonomy" id="300843"/>
    <lineage>
        <taxon>Eukaryota</taxon>
        <taxon>Viridiplantae</taxon>
        <taxon>Streptophyta</taxon>
        <taxon>Embryophyta</taxon>
        <taxon>Tracheophyta</taxon>
        <taxon>Spermatophyta</taxon>
        <taxon>Magnoliopsida</taxon>
        <taxon>eudicotyledons</taxon>
        <taxon>Gunneridae</taxon>
        <taxon>Pentapetalae</taxon>
        <taxon>asterids</taxon>
        <taxon>lamiids</taxon>
        <taxon>Lamiales</taxon>
        <taxon>Pedaliaceae</taxon>
        <taxon>Sesamum</taxon>
    </lineage>
</organism>
<evidence type="ECO:0000313" key="1">
    <source>
        <dbReference type="EMBL" id="KAL0294894.1"/>
    </source>
</evidence>
<dbReference type="AlphaFoldDB" id="A0AAW2JKQ9"/>
<protein>
    <submittedName>
        <fullName evidence="1">F-box protein</fullName>
    </submittedName>
</protein>
<comment type="caution">
    <text evidence="1">The sequence shown here is derived from an EMBL/GenBank/DDBJ whole genome shotgun (WGS) entry which is preliminary data.</text>
</comment>
<name>A0AAW2JKQ9_SESRA</name>
<gene>
    <name evidence="1" type="ORF">Sradi_6861500</name>
</gene>
<dbReference type="PANTHER" id="PTHR32278:SF116">
    <property type="entry name" value="F-BOX PROTEIN PP2-B10-LIKE"/>
    <property type="match status" value="1"/>
</dbReference>
<reference evidence="1" key="1">
    <citation type="submission" date="2020-06" db="EMBL/GenBank/DDBJ databases">
        <authorList>
            <person name="Li T."/>
            <person name="Hu X."/>
            <person name="Zhang T."/>
            <person name="Song X."/>
            <person name="Zhang H."/>
            <person name="Dai N."/>
            <person name="Sheng W."/>
            <person name="Hou X."/>
            <person name="Wei L."/>
        </authorList>
    </citation>
    <scope>NUCLEOTIDE SEQUENCE</scope>
    <source>
        <strain evidence="1">G02</strain>
        <tissue evidence="1">Leaf</tissue>
    </source>
</reference>
<sequence>MSFVIRTCRFSKVIELKSVWWLDVKGKIKGQTLTPKTTYAAYLVFKLAKRYEGLELATAIIRFVNESGGDDTGKQSRIVHLQPPRKPGSRQTVVIRRDDGWMEVEMGSFYVHEGEEREVEAQLLETRRWQTGLIIEGIEFRPVACLSN</sequence>
<proteinExistence type="predicted"/>
<dbReference type="EMBL" id="JACGWJ010000118">
    <property type="protein sequence ID" value="KAL0294894.1"/>
    <property type="molecule type" value="Genomic_DNA"/>
</dbReference>
<dbReference type="Pfam" id="PF14299">
    <property type="entry name" value="PP2"/>
    <property type="match status" value="1"/>
</dbReference>
<dbReference type="InterPro" id="IPR025886">
    <property type="entry name" value="PP2-like"/>
</dbReference>